<organism evidence="1 2">
    <name type="scientific">Agrobacterium rosae</name>
    <dbReference type="NCBI Taxonomy" id="1972867"/>
    <lineage>
        <taxon>Bacteria</taxon>
        <taxon>Pseudomonadati</taxon>
        <taxon>Pseudomonadota</taxon>
        <taxon>Alphaproteobacteria</taxon>
        <taxon>Hyphomicrobiales</taxon>
        <taxon>Rhizobiaceae</taxon>
        <taxon>Rhizobium/Agrobacterium group</taxon>
        <taxon>Agrobacterium</taxon>
    </lineage>
</organism>
<dbReference type="Pfam" id="PF04268">
    <property type="entry name" value="SoxG"/>
    <property type="match status" value="1"/>
</dbReference>
<evidence type="ECO:0000313" key="1">
    <source>
        <dbReference type="EMBL" id="SCX11153.1"/>
    </source>
</evidence>
<dbReference type="Proteomes" id="UP000187891">
    <property type="component" value="Unassembled WGS sequence"/>
</dbReference>
<gene>
    <name evidence="1" type="ORF">DSM25559_0997</name>
</gene>
<dbReference type="AlphaFoldDB" id="A0A1R3TCU1"/>
<dbReference type="InterPro" id="IPR027266">
    <property type="entry name" value="TrmE/GcvT-like"/>
</dbReference>
<dbReference type="EMBL" id="FMUE01000002">
    <property type="protein sequence ID" value="SCX11153.1"/>
    <property type="molecule type" value="Genomic_DNA"/>
</dbReference>
<proteinExistence type="predicted"/>
<dbReference type="RefSeq" id="WP_077118283.1">
    <property type="nucleotide sequence ID" value="NZ_FMUE01000002.1"/>
</dbReference>
<sequence length="177" mass="18875">MSEFALVSKPALADRAPIAGKDITLEALPEGHVILIMGRPGDDTIKNRIVPLSDSTPHAVRAAGPGQWFVVGDQPKTQGQLETLFAALGTDVYGVDQSAGRVRIHLCGSGAESVLAKGTAVDLAMISFPVGWATTTLIGHISTHITRTGEHAFELMVLRGFAESLWDDLVQMSLEFQ</sequence>
<evidence type="ECO:0000313" key="2">
    <source>
        <dbReference type="Proteomes" id="UP000187891"/>
    </source>
</evidence>
<reference evidence="2" key="1">
    <citation type="submission" date="2016-10" db="EMBL/GenBank/DDBJ databases">
        <authorList>
            <person name="Wibberg D."/>
        </authorList>
    </citation>
    <scope>NUCLEOTIDE SEQUENCE [LARGE SCALE GENOMIC DNA]</scope>
</reference>
<protein>
    <submittedName>
        <fullName evidence="1">Sarcosine oxidase, gamma subunit family</fullName>
    </submittedName>
</protein>
<dbReference type="SUPFAM" id="SSF103025">
    <property type="entry name" value="Folate-binding domain"/>
    <property type="match status" value="1"/>
</dbReference>
<dbReference type="STRING" id="1907666.DSM25559_0997"/>
<accession>A0A1R3TCU1</accession>
<dbReference type="InterPro" id="IPR007375">
    <property type="entry name" value="SoxG"/>
</dbReference>
<dbReference type="Gene3D" id="3.30.1360.120">
    <property type="entry name" value="Probable tRNA modification gtpase trme, domain 1"/>
    <property type="match status" value="1"/>
</dbReference>
<name>A0A1R3TCU1_9HYPH</name>